<comment type="caution">
    <text evidence="1">The sequence shown here is derived from an EMBL/GenBank/DDBJ whole genome shotgun (WGS) entry which is preliminary data.</text>
</comment>
<accession>A0ABD1XPX6</accession>
<dbReference type="EMBL" id="JBHFFA010000007">
    <property type="protein sequence ID" value="KAL2611002.1"/>
    <property type="molecule type" value="Genomic_DNA"/>
</dbReference>
<evidence type="ECO:0000313" key="2">
    <source>
        <dbReference type="Proteomes" id="UP001605036"/>
    </source>
</evidence>
<evidence type="ECO:0000313" key="1">
    <source>
        <dbReference type="EMBL" id="KAL2611002.1"/>
    </source>
</evidence>
<gene>
    <name evidence="1" type="ORF">R1flu_022694</name>
</gene>
<dbReference type="Proteomes" id="UP001605036">
    <property type="component" value="Unassembled WGS sequence"/>
</dbReference>
<organism evidence="1 2">
    <name type="scientific">Riccia fluitans</name>
    <dbReference type="NCBI Taxonomy" id="41844"/>
    <lineage>
        <taxon>Eukaryota</taxon>
        <taxon>Viridiplantae</taxon>
        <taxon>Streptophyta</taxon>
        <taxon>Embryophyta</taxon>
        <taxon>Marchantiophyta</taxon>
        <taxon>Marchantiopsida</taxon>
        <taxon>Marchantiidae</taxon>
        <taxon>Marchantiales</taxon>
        <taxon>Ricciaceae</taxon>
        <taxon>Riccia</taxon>
    </lineage>
</organism>
<sequence>MKDLVPTYGCHAPPVASILRARYVQIPTGTVRQGDSTIEPISDLGAIEEELVFENTDEALLLVPVDVPTGRSREVSGEQQSVALKRKVSVLFVNEKVITKELVLNGPHNILRVMELPIRPLGLERLDLRRDGVEELTDSGDDSPEDMTSFTDWRNQVDAILENVRASLQTQ</sequence>
<dbReference type="AlphaFoldDB" id="A0ABD1XPX6"/>
<proteinExistence type="predicted"/>
<keyword evidence="2" id="KW-1185">Reference proteome</keyword>
<protein>
    <submittedName>
        <fullName evidence="1">Uncharacterized protein</fullName>
    </submittedName>
</protein>
<reference evidence="1 2" key="1">
    <citation type="submission" date="2024-09" db="EMBL/GenBank/DDBJ databases">
        <title>Chromosome-scale assembly of Riccia fluitans.</title>
        <authorList>
            <person name="Paukszto L."/>
            <person name="Sawicki J."/>
            <person name="Karawczyk K."/>
            <person name="Piernik-Szablinska J."/>
            <person name="Szczecinska M."/>
            <person name="Mazdziarz M."/>
        </authorList>
    </citation>
    <scope>NUCLEOTIDE SEQUENCE [LARGE SCALE GENOMIC DNA]</scope>
    <source>
        <strain evidence="1">Rf_01</strain>
        <tissue evidence="1">Aerial parts of the thallus</tissue>
    </source>
</reference>
<name>A0ABD1XPX6_9MARC</name>